<feature type="compositionally biased region" description="Polar residues" evidence="1">
    <location>
        <begin position="41"/>
        <end position="52"/>
    </location>
</feature>
<gene>
    <name evidence="5" type="ORF">OLEA9_A109833</name>
</gene>
<feature type="compositionally biased region" description="Low complexity" evidence="1">
    <location>
        <begin position="581"/>
        <end position="591"/>
    </location>
</feature>
<organism evidence="5 6">
    <name type="scientific">Olea europaea subsp. europaea</name>
    <dbReference type="NCBI Taxonomy" id="158383"/>
    <lineage>
        <taxon>Eukaryota</taxon>
        <taxon>Viridiplantae</taxon>
        <taxon>Streptophyta</taxon>
        <taxon>Embryophyta</taxon>
        <taxon>Tracheophyta</taxon>
        <taxon>Spermatophyta</taxon>
        <taxon>Magnoliopsida</taxon>
        <taxon>eudicotyledons</taxon>
        <taxon>Gunneridae</taxon>
        <taxon>Pentapetalae</taxon>
        <taxon>asterids</taxon>
        <taxon>lamiids</taxon>
        <taxon>Lamiales</taxon>
        <taxon>Oleaceae</taxon>
        <taxon>Oleeae</taxon>
        <taxon>Olea</taxon>
    </lineage>
</organism>
<keyword evidence="3" id="KW-0732">Signal</keyword>
<comment type="caution">
    <text evidence="5">The sequence shown here is derived from an EMBL/GenBank/DDBJ whole genome shotgun (WGS) entry which is preliminary data.</text>
</comment>
<feature type="transmembrane region" description="Helical" evidence="2">
    <location>
        <begin position="917"/>
        <end position="940"/>
    </location>
</feature>
<dbReference type="Pfam" id="PF20146">
    <property type="entry name" value="NRF"/>
    <property type="match status" value="1"/>
</dbReference>
<dbReference type="InterPro" id="IPR052728">
    <property type="entry name" value="O2_lipid_transport_reg"/>
</dbReference>
<evidence type="ECO:0000256" key="2">
    <source>
        <dbReference type="SAM" id="Phobius"/>
    </source>
</evidence>
<feature type="transmembrane region" description="Helical" evidence="2">
    <location>
        <begin position="692"/>
        <end position="711"/>
    </location>
</feature>
<reference evidence="5 6" key="1">
    <citation type="submission" date="2019-12" db="EMBL/GenBank/DDBJ databases">
        <authorList>
            <person name="Alioto T."/>
            <person name="Alioto T."/>
            <person name="Gomez Garrido J."/>
        </authorList>
    </citation>
    <scope>NUCLEOTIDE SEQUENCE [LARGE SCALE GENOMIC DNA]</scope>
</reference>
<protein>
    <recommendedName>
        <fullName evidence="4">Nose resistant-to-fluoxetine protein N-terminal domain-containing protein</fullName>
    </recommendedName>
</protein>
<dbReference type="Gramene" id="OE9A109833T1">
    <property type="protein sequence ID" value="OE9A109833C1"/>
    <property type="gene ID" value="OE9A109833"/>
</dbReference>
<feature type="domain" description="Nose resistant-to-fluoxetine protein N-terminal" evidence="4">
    <location>
        <begin position="250"/>
        <end position="350"/>
    </location>
</feature>
<feature type="compositionally biased region" description="Polar residues" evidence="1">
    <location>
        <begin position="592"/>
        <end position="603"/>
    </location>
</feature>
<keyword evidence="6" id="KW-1185">Reference proteome</keyword>
<dbReference type="OrthoDB" id="118951at2759"/>
<dbReference type="EMBL" id="CACTIH010002899">
    <property type="protein sequence ID" value="CAA2977147.1"/>
    <property type="molecule type" value="Genomic_DNA"/>
</dbReference>
<evidence type="ECO:0000259" key="4">
    <source>
        <dbReference type="Pfam" id="PF20146"/>
    </source>
</evidence>
<evidence type="ECO:0000256" key="3">
    <source>
        <dbReference type="SAM" id="SignalP"/>
    </source>
</evidence>
<accession>A0A8S0RDL7</accession>
<feature type="region of interest" description="Disordered" evidence="1">
    <location>
        <begin position="36"/>
        <end position="119"/>
    </location>
</feature>
<feature type="transmembrane region" description="Helical" evidence="2">
    <location>
        <begin position="770"/>
        <end position="789"/>
    </location>
</feature>
<feature type="transmembrane region" description="Helical" evidence="2">
    <location>
        <begin position="884"/>
        <end position="905"/>
    </location>
</feature>
<keyword evidence="2" id="KW-1133">Transmembrane helix</keyword>
<feature type="chain" id="PRO_5035770484" description="Nose resistant-to-fluoxetine protein N-terminal domain-containing protein" evidence="3">
    <location>
        <begin position="31"/>
        <end position="963"/>
    </location>
</feature>
<feature type="transmembrane region" description="Helical" evidence="2">
    <location>
        <begin position="841"/>
        <end position="863"/>
    </location>
</feature>
<feature type="region of interest" description="Disordered" evidence="1">
    <location>
        <begin position="576"/>
        <end position="603"/>
    </location>
</feature>
<feature type="transmembrane region" description="Helical" evidence="2">
    <location>
        <begin position="814"/>
        <end position="835"/>
    </location>
</feature>
<feature type="signal peptide" evidence="3">
    <location>
        <begin position="1"/>
        <end position="30"/>
    </location>
</feature>
<dbReference type="InterPro" id="IPR006621">
    <property type="entry name" value="Nose-resist-to-fluoxetine_N"/>
</dbReference>
<proteinExistence type="predicted"/>
<keyword evidence="2" id="KW-0472">Membrane</keyword>
<dbReference type="Proteomes" id="UP000594638">
    <property type="component" value="Unassembled WGS sequence"/>
</dbReference>
<name>A0A8S0RDL7_OLEEU</name>
<dbReference type="AlphaFoldDB" id="A0A8S0RDL7"/>
<evidence type="ECO:0000313" key="6">
    <source>
        <dbReference type="Proteomes" id="UP000594638"/>
    </source>
</evidence>
<evidence type="ECO:0000256" key="1">
    <source>
        <dbReference type="SAM" id="MobiDB-lite"/>
    </source>
</evidence>
<keyword evidence="2" id="KW-0812">Transmembrane</keyword>
<evidence type="ECO:0000313" key="5">
    <source>
        <dbReference type="EMBL" id="CAA2977147.1"/>
    </source>
</evidence>
<feature type="transmembrane region" description="Helical" evidence="2">
    <location>
        <begin position="718"/>
        <end position="739"/>
    </location>
</feature>
<sequence length="963" mass="108545">MKPPRWPLKFTSAISKSFLVLLLLIVSLHSISIPGHCSAAESASSPQKTQDGPPQVAEDDKQKLRTADPLTPDEQCPSEEDQQYCTSSAVASKLRRNKQNETKQRATGGDAELKLETSPAYENREEIRLTAAPPADIESDPVQSWRYKYFDEQAQGFKVRVMDESFDERLANVIHTIVSSRVVNLDFFTYNSGDPSEDAANMDSQAGPQVDDSRCGGHLSEMLQLLDEMDAKLDARRTNSSDAPLHFNERHLRVARVLDSYGRYEAGHLSGKSHSMGQFDQCISTELLFADGQAEGQLARIGAGFCWARMNLNKHLNRGLRQRAKSEFEPSESPLLLGVCLPRSCHSKTFTRNRALIQRLVDSQFRLPRSLYIDETLEVDSVFCLTQKDSAYARLSLAGRLCVAFYLLWLGLTLYATHGNHSRGESQLKGGKEATGGQNSQHGSFLSCLDLRKSWQDFVGEKYSSEAQARHETMLRNRKVELDALNPIKVLGCVFVVIGHSLVLQSAVSQDGLKASHVVETDPVVLMMVVGTVVVDTFFVITGILLGYIVMRQGNTSKAVRPEAVALKTNGVAKANHGEVSSSSSSSSSSSAQTTSTVNGDAKSKNQSTLQEFLGQWLKFTTIRHLRLVPLYFLVFWIKKSVFISYFSDRPLWDAGFNKDTNYGACRRESWFTPFSVMAAFLPLSKQCIPQAWSLATDLFFSMTIPPVLLLMPRKPKLALALGTLMIVVSNFWALHAYLSVDPHMAYELNDLRSHGFAFMFGSIHHLYTYPHFRICSILIGMMAGYYLYKFGEQNDELKEWPAWFKGWATKTSWITILLIIVGFSNAPTMRYYIAPHHQKLFTNLFTTGRIVWASCNAILFMRMVSDWRRNFLMRMFSGRFWQALVRLNLALLLIHMDVLLYFMASSTNLSYFTKQNILAGFGNAYFYSIPCAIVLHVVYENPINKLMRRYVIPKFSKSRQEP</sequence>
<dbReference type="PANTHER" id="PTHR11161:SF0">
    <property type="entry name" value="O-ACYLTRANSFERASE LIKE PROTEIN"/>
    <property type="match status" value="1"/>
</dbReference>
<feature type="transmembrane region" description="Helical" evidence="2">
    <location>
        <begin position="397"/>
        <end position="417"/>
    </location>
</feature>
<feature type="transmembrane region" description="Helical" evidence="2">
    <location>
        <begin position="484"/>
        <end position="504"/>
    </location>
</feature>
<dbReference type="PANTHER" id="PTHR11161">
    <property type="entry name" value="O-ACYLTRANSFERASE"/>
    <property type="match status" value="1"/>
</dbReference>
<feature type="transmembrane region" description="Helical" evidence="2">
    <location>
        <begin position="628"/>
        <end position="647"/>
    </location>
</feature>
<feature type="transmembrane region" description="Helical" evidence="2">
    <location>
        <begin position="524"/>
        <end position="551"/>
    </location>
</feature>